<sequence length="191" mass="21473">MVLQNWEKGRLFIYSPRDASSDAARPIPLETSTSLDPSSLEYRQIGCTHRSGCRMYRKTYRPMHMSAIVRLHCCPVYANVSEAKPYSSKRAASNTLRKQKHSRSLWPHLNTAASLRATGPALYPRQALRPVLVPKALSTTRTVRWGGAHALWQDLHLLSTFVDDADRPTITLYGKGLVLSQGEQCLLKTQP</sequence>
<gene>
    <name evidence="1" type="ORF">KL933_004228</name>
    <name evidence="2" type="ORF">KL946_005335</name>
</gene>
<dbReference type="EMBL" id="JAHLUN010000022">
    <property type="protein sequence ID" value="KAG7761689.1"/>
    <property type="molecule type" value="Genomic_DNA"/>
</dbReference>
<organism evidence="1 4">
    <name type="scientific">Ogataea haglerorum</name>
    <dbReference type="NCBI Taxonomy" id="1937702"/>
    <lineage>
        <taxon>Eukaryota</taxon>
        <taxon>Fungi</taxon>
        <taxon>Dikarya</taxon>
        <taxon>Ascomycota</taxon>
        <taxon>Saccharomycotina</taxon>
        <taxon>Pichiomycetes</taxon>
        <taxon>Pichiales</taxon>
        <taxon>Pichiaceae</taxon>
        <taxon>Ogataea</taxon>
    </lineage>
</organism>
<accession>A0AAN6D2D2</accession>
<reference evidence="1 3" key="1">
    <citation type="journal article" date="2021" name="G3 (Bethesda)">
        <title>Genomic diversity, chromosomal rearrangements, and interspecies hybridization in the ogataea polymorpha species complex.</title>
        <authorList>
            <person name="Hanson S.J."/>
            <person name="Cinneide E.O."/>
            <person name="Salzberg L.I."/>
            <person name="Wolfe K.H."/>
            <person name="McGowan J."/>
            <person name="Fitzpatrick D.A."/>
            <person name="Matlin K."/>
        </authorList>
    </citation>
    <scope>NUCLEOTIDE SEQUENCE</scope>
    <source>
        <strain evidence="2">81-436-3</strain>
        <strain evidence="1">83-405-1</strain>
    </source>
</reference>
<proteinExistence type="predicted"/>
<dbReference type="Proteomes" id="UP000697297">
    <property type="component" value="Unassembled WGS sequence"/>
</dbReference>
<evidence type="ECO:0000313" key="1">
    <source>
        <dbReference type="EMBL" id="KAG7725214.1"/>
    </source>
</evidence>
<dbReference type="Proteomes" id="UP000738402">
    <property type="component" value="Unassembled WGS sequence"/>
</dbReference>
<dbReference type="EMBL" id="JAHLUH010000013">
    <property type="protein sequence ID" value="KAG7725214.1"/>
    <property type="molecule type" value="Genomic_DNA"/>
</dbReference>
<protein>
    <submittedName>
        <fullName evidence="1">Uncharacterized protein</fullName>
    </submittedName>
</protein>
<comment type="caution">
    <text evidence="1">The sequence shown here is derived from an EMBL/GenBank/DDBJ whole genome shotgun (WGS) entry which is preliminary data.</text>
</comment>
<evidence type="ECO:0000313" key="3">
    <source>
        <dbReference type="Proteomes" id="UP000697297"/>
    </source>
</evidence>
<keyword evidence="3" id="KW-1185">Reference proteome</keyword>
<evidence type="ECO:0000313" key="2">
    <source>
        <dbReference type="EMBL" id="KAG7761689.1"/>
    </source>
</evidence>
<dbReference type="AlphaFoldDB" id="A0AAN6D2D2"/>
<evidence type="ECO:0000313" key="4">
    <source>
        <dbReference type="Proteomes" id="UP000738402"/>
    </source>
</evidence>
<name>A0AAN6D2D2_9ASCO</name>